<dbReference type="GO" id="GO:0003723">
    <property type="term" value="F:RNA binding"/>
    <property type="evidence" value="ECO:0007669"/>
    <property type="project" value="TreeGrafter"/>
</dbReference>
<sequence length="72" mass="8375">MAKSLRSKWKRKMKALKRERYGKKELEKLKQVLDGAKREGSKEIDMTDLQELVNVVPPPGRSHNDTDHDVTE</sequence>
<dbReference type="EMBL" id="ACPB03000223">
    <property type="status" value="NOT_ANNOTATED_CDS"/>
    <property type="molecule type" value="Genomic_DNA"/>
</dbReference>
<accession>T1IBA2</accession>
<dbReference type="EnsemblMetazoa" id="RPRC013573-RA">
    <property type="protein sequence ID" value="RPRC013573-PA"/>
    <property type="gene ID" value="RPRC013573"/>
</dbReference>
<comment type="similarity">
    <text evidence="1">Belongs to the learning-associated protein family.</text>
</comment>
<dbReference type="InterPro" id="IPR018784">
    <property type="entry name" value="LLPH-like"/>
</dbReference>
<protein>
    <submittedName>
        <fullName evidence="3">Uncharacterized protein</fullName>
    </submittedName>
</protein>
<proteinExistence type="inferred from homology"/>
<name>T1IBA2_RHOPR</name>
<evidence type="ECO:0000313" key="4">
    <source>
        <dbReference type="Proteomes" id="UP000015103"/>
    </source>
</evidence>
<feature type="compositionally biased region" description="Basic and acidic residues" evidence="2">
    <location>
        <begin position="62"/>
        <end position="72"/>
    </location>
</feature>
<dbReference type="GO" id="GO:0001099">
    <property type="term" value="F:basal RNA polymerase II transcription machinery binding"/>
    <property type="evidence" value="ECO:0007669"/>
    <property type="project" value="TreeGrafter"/>
</dbReference>
<dbReference type="OMA" id="PGRSHND"/>
<dbReference type="PANTHER" id="PTHR34253:SF1">
    <property type="entry name" value="PROTEIN LLP HOMOLOG"/>
    <property type="match status" value="1"/>
</dbReference>
<dbReference type="Proteomes" id="UP000015103">
    <property type="component" value="Unassembled WGS sequence"/>
</dbReference>
<reference evidence="3" key="1">
    <citation type="submission" date="2015-05" db="UniProtKB">
        <authorList>
            <consortium name="EnsemblMetazoa"/>
        </authorList>
    </citation>
    <scope>IDENTIFICATION</scope>
</reference>
<dbReference type="Pfam" id="PF10169">
    <property type="entry name" value="LLPH"/>
    <property type="match status" value="1"/>
</dbReference>
<organism evidence="3 4">
    <name type="scientific">Rhodnius prolixus</name>
    <name type="common">Triatomid bug</name>
    <dbReference type="NCBI Taxonomy" id="13249"/>
    <lineage>
        <taxon>Eukaryota</taxon>
        <taxon>Metazoa</taxon>
        <taxon>Ecdysozoa</taxon>
        <taxon>Arthropoda</taxon>
        <taxon>Hexapoda</taxon>
        <taxon>Insecta</taxon>
        <taxon>Pterygota</taxon>
        <taxon>Neoptera</taxon>
        <taxon>Paraneoptera</taxon>
        <taxon>Hemiptera</taxon>
        <taxon>Heteroptera</taxon>
        <taxon>Panheteroptera</taxon>
        <taxon>Cimicomorpha</taxon>
        <taxon>Reduviidae</taxon>
        <taxon>Triatominae</taxon>
        <taxon>Rhodnius</taxon>
    </lineage>
</organism>
<evidence type="ECO:0000256" key="1">
    <source>
        <dbReference type="ARBA" id="ARBA00034118"/>
    </source>
</evidence>
<keyword evidence="4" id="KW-1185">Reference proteome</keyword>
<dbReference type="HOGENOM" id="CLU_2729611_0_0_1"/>
<dbReference type="VEuPathDB" id="VectorBase:RPRC013573"/>
<dbReference type="AlphaFoldDB" id="T1IBA2"/>
<dbReference type="PANTHER" id="PTHR34253">
    <property type="entry name" value="PROTEIN LLP HOMOLOG"/>
    <property type="match status" value="1"/>
</dbReference>
<dbReference type="GO" id="GO:0005730">
    <property type="term" value="C:nucleolus"/>
    <property type="evidence" value="ECO:0007669"/>
    <property type="project" value="TreeGrafter"/>
</dbReference>
<dbReference type="InParanoid" id="T1IBA2"/>
<dbReference type="eggNOG" id="KOG4811">
    <property type="taxonomic scope" value="Eukaryota"/>
</dbReference>
<dbReference type="GO" id="GO:0097484">
    <property type="term" value="P:dendrite extension"/>
    <property type="evidence" value="ECO:0007669"/>
    <property type="project" value="TreeGrafter"/>
</dbReference>
<evidence type="ECO:0000313" key="3">
    <source>
        <dbReference type="EnsemblMetazoa" id="RPRC013573-PA"/>
    </source>
</evidence>
<feature type="region of interest" description="Disordered" evidence="2">
    <location>
        <begin position="34"/>
        <end position="72"/>
    </location>
</feature>
<evidence type="ECO:0000256" key="2">
    <source>
        <dbReference type="SAM" id="MobiDB-lite"/>
    </source>
</evidence>
<feature type="compositionally biased region" description="Basic and acidic residues" evidence="2">
    <location>
        <begin position="34"/>
        <end position="45"/>
    </location>
</feature>